<keyword evidence="10 19" id="KW-0812">Transmembrane</keyword>
<dbReference type="GO" id="GO:0051073">
    <property type="term" value="F:adenosylcobinamide-GDP ribazoletransferase activity"/>
    <property type="evidence" value="ECO:0007669"/>
    <property type="project" value="UniProtKB-UniRule"/>
</dbReference>
<feature type="transmembrane region" description="Helical" evidence="19">
    <location>
        <begin position="145"/>
        <end position="168"/>
    </location>
</feature>
<evidence type="ECO:0000256" key="19">
    <source>
        <dbReference type="HAMAP-Rule" id="MF_00719"/>
    </source>
</evidence>
<dbReference type="PANTHER" id="PTHR34148">
    <property type="entry name" value="ADENOSYLCOBINAMIDE-GDP RIBAZOLETRANSFERASE"/>
    <property type="match status" value="1"/>
</dbReference>
<keyword evidence="12 19" id="KW-1133">Transmembrane helix</keyword>
<evidence type="ECO:0000256" key="1">
    <source>
        <dbReference type="ARBA" id="ARBA00001946"/>
    </source>
</evidence>
<evidence type="ECO:0000256" key="18">
    <source>
        <dbReference type="ARBA" id="ARBA00049504"/>
    </source>
</evidence>
<evidence type="ECO:0000256" key="9">
    <source>
        <dbReference type="ARBA" id="ARBA00022679"/>
    </source>
</evidence>
<protein>
    <recommendedName>
        <fullName evidence="6 19">Adenosylcobinamide-GDP ribazoletransferase</fullName>
        <ecNumber evidence="5 19">2.7.8.26</ecNumber>
    </recommendedName>
    <alternativeName>
        <fullName evidence="16 19">Cobalamin synthase</fullName>
    </alternativeName>
    <alternativeName>
        <fullName evidence="15 19">Cobalamin-5'-phosphate synthase</fullName>
    </alternativeName>
</protein>
<organism evidence="20 21">
    <name type="scientific">Echinicola strongylocentroti</name>
    <dbReference type="NCBI Taxonomy" id="1795355"/>
    <lineage>
        <taxon>Bacteria</taxon>
        <taxon>Pseudomonadati</taxon>
        <taxon>Bacteroidota</taxon>
        <taxon>Cytophagia</taxon>
        <taxon>Cytophagales</taxon>
        <taxon>Cyclobacteriaceae</taxon>
        <taxon>Echinicola</taxon>
    </lineage>
</organism>
<dbReference type="NCBIfam" id="NF001277">
    <property type="entry name" value="PRK00235.1-3"/>
    <property type="match status" value="1"/>
</dbReference>
<gene>
    <name evidence="19" type="primary">cobS</name>
    <name evidence="20" type="ORF">DN752_02145</name>
</gene>
<evidence type="ECO:0000256" key="8">
    <source>
        <dbReference type="ARBA" id="ARBA00022573"/>
    </source>
</evidence>
<comment type="function">
    <text evidence="14 19">Joins adenosylcobinamide-GDP and alpha-ribazole to generate adenosylcobalamin (Ado-cobalamin). Also synthesizes adenosylcobalamin 5'-phosphate from adenosylcobinamide-GDP and alpha-ribazole 5'-phosphate.</text>
</comment>
<keyword evidence="13 19" id="KW-0472">Membrane</keyword>
<dbReference type="EC" id="2.7.8.26" evidence="5 19"/>
<feature type="transmembrane region" description="Helical" evidence="19">
    <location>
        <begin position="110"/>
        <end position="133"/>
    </location>
</feature>
<keyword evidence="9 19" id="KW-0808">Transferase</keyword>
<dbReference type="PANTHER" id="PTHR34148:SF1">
    <property type="entry name" value="ADENOSYLCOBINAMIDE-GDP RIBAZOLETRANSFERASE"/>
    <property type="match status" value="1"/>
</dbReference>
<evidence type="ECO:0000256" key="7">
    <source>
        <dbReference type="ARBA" id="ARBA00022475"/>
    </source>
</evidence>
<proteinExistence type="inferred from homology"/>
<evidence type="ECO:0000313" key="20">
    <source>
        <dbReference type="EMBL" id="AWW29032.1"/>
    </source>
</evidence>
<evidence type="ECO:0000256" key="5">
    <source>
        <dbReference type="ARBA" id="ARBA00013200"/>
    </source>
</evidence>
<evidence type="ECO:0000256" key="10">
    <source>
        <dbReference type="ARBA" id="ARBA00022692"/>
    </source>
</evidence>
<name>A0A2Z4IDD7_9BACT</name>
<evidence type="ECO:0000256" key="15">
    <source>
        <dbReference type="ARBA" id="ARBA00032605"/>
    </source>
</evidence>
<evidence type="ECO:0000256" key="2">
    <source>
        <dbReference type="ARBA" id="ARBA00004651"/>
    </source>
</evidence>
<dbReference type="UniPathway" id="UPA00148">
    <property type="reaction ID" value="UER00238"/>
</dbReference>
<dbReference type="EMBL" id="CP030041">
    <property type="protein sequence ID" value="AWW29032.1"/>
    <property type="molecule type" value="Genomic_DNA"/>
</dbReference>
<evidence type="ECO:0000256" key="14">
    <source>
        <dbReference type="ARBA" id="ARBA00025228"/>
    </source>
</evidence>
<evidence type="ECO:0000256" key="11">
    <source>
        <dbReference type="ARBA" id="ARBA00022842"/>
    </source>
</evidence>
<evidence type="ECO:0000256" key="17">
    <source>
        <dbReference type="ARBA" id="ARBA00048623"/>
    </source>
</evidence>
<sequence length="268" mass="30369">MRKELQAFFTALMFYTRIPCPSWVDHSEEYLQLSRKYFPFIGWIIGGASAITLLLAYQVLPVTIALFLSIVTGVILTGAFHEDGFADTMDGFGGGWTKEKILLIMKDSRIGTFGGVGLIFIFTIKFLGLMELAKIIQQNSYSFEFYQCIIACYISGHSVSRFVALTFFKTHQYAKINDEIGSKSKPIAKGNFPTRDLFVASAFAFLPLALFQNYAVFLAIIPCFIAKWWMGRWFQKWIGGYTGDCLGAVQQVTEVVFYLSLLIIWKFI</sequence>
<dbReference type="AlphaFoldDB" id="A0A2Z4IDD7"/>
<dbReference type="KEGG" id="est:DN752_02145"/>
<keyword evidence="11 19" id="KW-0460">Magnesium</keyword>
<dbReference type="InterPro" id="IPR003805">
    <property type="entry name" value="CobS"/>
</dbReference>
<evidence type="ECO:0000256" key="12">
    <source>
        <dbReference type="ARBA" id="ARBA00022989"/>
    </source>
</evidence>
<evidence type="ECO:0000256" key="13">
    <source>
        <dbReference type="ARBA" id="ARBA00023136"/>
    </source>
</evidence>
<dbReference type="NCBIfam" id="TIGR00317">
    <property type="entry name" value="cobS"/>
    <property type="match status" value="1"/>
</dbReference>
<feature type="transmembrane region" description="Helical" evidence="19">
    <location>
        <begin position="198"/>
        <end position="226"/>
    </location>
</feature>
<dbReference type="HAMAP" id="MF_00719">
    <property type="entry name" value="CobS"/>
    <property type="match status" value="1"/>
</dbReference>
<evidence type="ECO:0000256" key="3">
    <source>
        <dbReference type="ARBA" id="ARBA00004663"/>
    </source>
</evidence>
<feature type="transmembrane region" description="Helical" evidence="19">
    <location>
        <begin position="40"/>
        <end position="57"/>
    </location>
</feature>
<accession>A0A2Z4IDD7</accession>
<evidence type="ECO:0000313" key="21">
    <source>
        <dbReference type="Proteomes" id="UP000248688"/>
    </source>
</evidence>
<comment type="cofactor">
    <cofactor evidence="1 19">
        <name>Mg(2+)</name>
        <dbReference type="ChEBI" id="CHEBI:18420"/>
    </cofactor>
</comment>
<evidence type="ECO:0000256" key="16">
    <source>
        <dbReference type="ARBA" id="ARBA00032853"/>
    </source>
</evidence>
<dbReference type="GO" id="GO:0009236">
    <property type="term" value="P:cobalamin biosynthetic process"/>
    <property type="evidence" value="ECO:0007669"/>
    <property type="project" value="UniProtKB-UniRule"/>
</dbReference>
<dbReference type="Proteomes" id="UP000248688">
    <property type="component" value="Chromosome"/>
</dbReference>
<evidence type="ECO:0000256" key="4">
    <source>
        <dbReference type="ARBA" id="ARBA00010561"/>
    </source>
</evidence>
<comment type="catalytic activity">
    <reaction evidence="17 19">
        <text>alpha-ribazole + adenosylcob(III)inamide-GDP = adenosylcob(III)alamin + GMP + H(+)</text>
        <dbReference type="Rhea" id="RHEA:16049"/>
        <dbReference type="ChEBI" id="CHEBI:10329"/>
        <dbReference type="ChEBI" id="CHEBI:15378"/>
        <dbReference type="ChEBI" id="CHEBI:18408"/>
        <dbReference type="ChEBI" id="CHEBI:58115"/>
        <dbReference type="ChEBI" id="CHEBI:60487"/>
        <dbReference type="EC" id="2.7.8.26"/>
    </reaction>
</comment>
<dbReference type="Pfam" id="PF02654">
    <property type="entry name" value="CobS"/>
    <property type="match status" value="1"/>
</dbReference>
<comment type="subcellular location">
    <subcellularLocation>
        <location evidence="2 19">Cell membrane</location>
        <topology evidence="2 19">Multi-pass membrane protein</topology>
    </subcellularLocation>
</comment>
<keyword evidence="21" id="KW-1185">Reference proteome</keyword>
<dbReference type="GO" id="GO:0005886">
    <property type="term" value="C:plasma membrane"/>
    <property type="evidence" value="ECO:0007669"/>
    <property type="project" value="UniProtKB-SubCell"/>
</dbReference>
<dbReference type="GO" id="GO:0008818">
    <property type="term" value="F:cobalamin 5'-phosphate synthase activity"/>
    <property type="evidence" value="ECO:0007669"/>
    <property type="project" value="UniProtKB-UniRule"/>
</dbReference>
<evidence type="ECO:0000256" key="6">
    <source>
        <dbReference type="ARBA" id="ARBA00015850"/>
    </source>
</evidence>
<keyword evidence="8 19" id="KW-0169">Cobalamin biosynthesis</keyword>
<reference evidence="20 21" key="1">
    <citation type="submission" date="2018-06" db="EMBL/GenBank/DDBJ databases">
        <title>Echinicola strongylocentroti sp. nov., isolated from a sea urchin Strongylocentrotus intermedius.</title>
        <authorList>
            <person name="Bae S.S."/>
        </authorList>
    </citation>
    <scope>NUCLEOTIDE SEQUENCE [LARGE SCALE GENOMIC DNA]</scope>
    <source>
        <strain evidence="20 21">MEBiC08714</strain>
    </source>
</reference>
<comment type="catalytic activity">
    <reaction evidence="18 19">
        <text>alpha-ribazole 5'-phosphate + adenosylcob(III)inamide-GDP = adenosylcob(III)alamin 5'-phosphate + GMP + H(+)</text>
        <dbReference type="Rhea" id="RHEA:23560"/>
        <dbReference type="ChEBI" id="CHEBI:15378"/>
        <dbReference type="ChEBI" id="CHEBI:57918"/>
        <dbReference type="ChEBI" id="CHEBI:58115"/>
        <dbReference type="ChEBI" id="CHEBI:60487"/>
        <dbReference type="ChEBI" id="CHEBI:60493"/>
        <dbReference type="EC" id="2.7.8.26"/>
    </reaction>
</comment>
<dbReference type="OrthoDB" id="9794626at2"/>
<keyword evidence="7 19" id="KW-1003">Cell membrane</keyword>
<dbReference type="RefSeq" id="WP_112782452.1">
    <property type="nucleotide sequence ID" value="NZ_CP030041.1"/>
</dbReference>
<comment type="similarity">
    <text evidence="4 19">Belongs to the CobS family.</text>
</comment>
<feature type="transmembrane region" description="Helical" evidence="19">
    <location>
        <begin position="64"/>
        <end position="81"/>
    </location>
</feature>
<comment type="pathway">
    <text evidence="3 19">Cofactor biosynthesis; adenosylcobalamin biosynthesis; adenosylcobalamin from cob(II)yrinate a,c-diamide: step 7/7.</text>
</comment>